<dbReference type="EMBL" id="CAXAMN010029027">
    <property type="protein sequence ID" value="CAK9118506.1"/>
    <property type="molecule type" value="Genomic_DNA"/>
</dbReference>
<name>A0ABP0T1I5_9DINO</name>
<dbReference type="Pfam" id="PF10149">
    <property type="entry name" value="TM231"/>
    <property type="match status" value="1"/>
</dbReference>
<comment type="subcellular location">
    <subcellularLocation>
        <location evidence="1">Cell projection</location>
        <location evidence="1">Cilium membrane</location>
        <topology evidence="1">Multi-pass membrane protein</topology>
    </subcellularLocation>
</comment>
<dbReference type="InterPro" id="IPR046757">
    <property type="entry name" value="YL1_N"/>
</dbReference>
<feature type="compositionally biased region" description="Basic and acidic residues" evidence="12">
    <location>
        <begin position="1"/>
        <end position="11"/>
    </location>
</feature>
<feature type="domain" description="Vps72/YL1 N-terminal" evidence="14">
    <location>
        <begin position="57"/>
        <end position="249"/>
    </location>
</feature>
<evidence type="ECO:0000256" key="5">
    <source>
        <dbReference type="ARBA" id="ARBA00022692"/>
    </source>
</evidence>
<comment type="function">
    <text evidence="11">Transmembrane component of the tectonic-like complex, a complex localized at the transition zone of primary cilia and acting as a barrier that prevents diffusion of transmembrane proteins between the cilia and plasma membranes. Required for ciliogenesis and sonic hedgehog/SHH signaling.</text>
</comment>
<evidence type="ECO:0000256" key="12">
    <source>
        <dbReference type="SAM" id="MobiDB-lite"/>
    </source>
</evidence>
<proteinExistence type="inferred from homology"/>
<keyword evidence="9" id="KW-0325">Glycoprotein</keyword>
<keyword evidence="10" id="KW-0966">Cell projection</keyword>
<evidence type="ECO:0000256" key="6">
    <source>
        <dbReference type="ARBA" id="ARBA00022989"/>
    </source>
</evidence>
<feature type="transmembrane region" description="Helical" evidence="13">
    <location>
        <begin position="344"/>
        <end position="367"/>
    </location>
</feature>
<protein>
    <recommendedName>
        <fullName evidence="3">Transmembrane protein 231</fullName>
    </recommendedName>
</protein>
<keyword evidence="7" id="KW-0969">Cilium</keyword>
<evidence type="ECO:0000256" key="4">
    <source>
        <dbReference type="ARBA" id="ARBA00022475"/>
    </source>
</evidence>
<feature type="region of interest" description="Disordered" evidence="12">
    <location>
        <begin position="292"/>
        <end position="322"/>
    </location>
</feature>
<organism evidence="15 16">
    <name type="scientific">Durusdinium trenchii</name>
    <dbReference type="NCBI Taxonomy" id="1381693"/>
    <lineage>
        <taxon>Eukaryota</taxon>
        <taxon>Sar</taxon>
        <taxon>Alveolata</taxon>
        <taxon>Dinophyceae</taxon>
        <taxon>Suessiales</taxon>
        <taxon>Symbiodiniaceae</taxon>
        <taxon>Durusdinium</taxon>
    </lineage>
</organism>
<evidence type="ECO:0000259" key="14">
    <source>
        <dbReference type="Pfam" id="PF05764"/>
    </source>
</evidence>
<evidence type="ECO:0000256" key="13">
    <source>
        <dbReference type="SAM" id="Phobius"/>
    </source>
</evidence>
<dbReference type="PANTHER" id="PTHR14605:SF1">
    <property type="entry name" value="TRANSMEMBRANE PROTEIN 231"/>
    <property type="match status" value="1"/>
</dbReference>
<dbReference type="Proteomes" id="UP001642484">
    <property type="component" value="Unassembled WGS sequence"/>
</dbReference>
<sequence length="635" mass="71991">MCGHEAAADDRVESDDSDGRTGDEEMDEEGGESEDDSEASDPTIDEEDLPEANIRERPKRQTRGQRTVLDGKELLDDEDFWDRADFQDASSDSEFHQVDEESSESEDSDFSRATEEEPDEEKTAKKRRTGMAPPEPFPAAVSPAAPVRAPRRRIRYLPSDRSLRQSTVEQRRGSREQELVAQAKAPSRKPLKPKSSLTQEARLQEAVRTEEKSREEFKALQSQEDQRREARRRSRRRSVFEGARIRFVSKQVPVDQTPDLIGGRPGVENCVEFINCDFSDVCGKDPRSLAIQEAEHPSSQASQSVRGEKLRSRKSDEHKPSAPFQDVECHSLPYTRLFVAPRCSVAYCLWVLCSLLLVAIPLFATFATDNVWVKESFYRVQPVVSFTNELFLIASGDTAESAVGWSTQKSLQSLLPPEVKVPLVRSSHEDPNHDNIAETLKLQVEMPSTGFRSLLLLAVYNVQLRGKVSEELTGLVALDLTSPYAASGVSIYGQLVFRQKLPLFQSFEQRRLYASSPLEVNWRSNWIPENQPLTLEALLGRYAQRNETADLQQSVPAIWDYTPKSNFQISVTIEVPPQLVYYVPMASEVLKFAWMQFLAFLIPTWVFLEWFKGVTFDQRLVSTYVVPQLPYGKND</sequence>
<evidence type="ECO:0000256" key="10">
    <source>
        <dbReference type="ARBA" id="ARBA00023273"/>
    </source>
</evidence>
<feature type="compositionally biased region" description="Basic and acidic residues" evidence="12">
    <location>
        <begin position="306"/>
        <end position="320"/>
    </location>
</feature>
<keyword evidence="5 13" id="KW-0812">Transmembrane</keyword>
<comment type="caution">
    <text evidence="15">The sequence shown here is derived from an EMBL/GenBank/DDBJ whole genome shotgun (WGS) entry which is preliminary data.</text>
</comment>
<reference evidence="15 16" key="1">
    <citation type="submission" date="2024-02" db="EMBL/GenBank/DDBJ databases">
        <authorList>
            <person name="Chen Y."/>
            <person name="Shah S."/>
            <person name="Dougan E. K."/>
            <person name="Thang M."/>
            <person name="Chan C."/>
        </authorList>
    </citation>
    <scope>NUCLEOTIDE SEQUENCE [LARGE SCALE GENOMIC DNA]</scope>
</reference>
<comment type="similarity">
    <text evidence="2">Belongs to the TMEM231 family.</text>
</comment>
<feature type="region of interest" description="Disordered" evidence="12">
    <location>
        <begin position="1"/>
        <end position="236"/>
    </location>
</feature>
<evidence type="ECO:0000313" key="15">
    <source>
        <dbReference type="EMBL" id="CAK9118506.1"/>
    </source>
</evidence>
<accession>A0ABP0T1I5</accession>
<evidence type="ECO:0000313" key="16">
    <source>
        <dbReference type="Proteomes" id="UP001642484"/>
    </source>
</evidence>
<keyword evidence="6 13" id="KW-1133">Transmembrane helix</keyword>
<keyword evidence="8 13" id="KW-0472">Membrane</keyword>
<evidence type="ECO:0000256" key="9">
    <source>
        <dbReference type="ARBA" id="ARBA00023180"/>
    </source>
</evidence>
<dbReference type="Pfam" id="PF05764">
    <property type="entry name" value="YL1"/>
    <property type="match status" value="1"/>
</dbReference>
<dbReference type="PANTHER" id="PTHR14605">
    <property type="entry name" value="CHST5 PROTEIN"/>
    <property type="match status" value="1"/>
</dbReference>
<gene>
    <name evidence="15" type="ORF">CCMP2556_LOCUS55574</name>
</gene>
<evidence type="ECO:0000256" key="11">
    <source>
        <dbReference type="ARBA" id="ARBA00024803"/>
    </source>
</evidence>
<feature type="compositionally biased region" description="Low complexity" evidence="12">
    <location>
        <begin position="138"/>
        <end position="148"/>
    </location>
</feature>
<evidence type="ECO:0000256" key="7">
    <source>
        <dbReference type="ARBA" id="ARBA00023069"/>
    </source>
</evidence>
<dbReference type="InterPro" id="IPR019306">
    <property type="entry name" value="TMEM231"/>
</dbReference>
<feature type="compositionally biased region" description="Basic and acidic residues" evidence="12">
    <location>
        <begin position="169"/>
        <end position="178"/>
    </location>
</feature>
<keyword evidence="4" id="KW-1003">Cell membrane</keyword>
<evidence type="ECO:0000256" key="3">
    <source>
        <dbReference type="ARBA" id="ARBA00015087"/>
    </source>
</evidence>
<keyword evidence="16" id="KW-1185">Reference proteome</keyword>
<evidence type="ECO:0000256" key="8">
    <source>
        <dbReference type="ARBA" id="ARBA00023136"/>
    </source>
</evidence>
<feature type="transmembrane region" description="Helical" evidence="13">
    <location>
        <begin position="592"/>
        <end position="611"/>
    </location>
</feature>
<evidence type="ECO:0000256" key="2">
    <source>
        <dbReference type="ARBA" id="ARBA00009082"/>
    </source>
</evidence>
<feature type="compositionally biased region" description="Acidic residues" evidence="12">
    <location>
        <begin position="24"/>
        <end position="50"/>
    </location>
</feature>
<feature type="compositionally biased region" description="Basic and acidic residues" evidence="12">
    <location>
        <begin position="202"/>
        <end position="228"/>
    </location>
</feature>
<evidence type="ECO:0000256" key="1">
    <source>
        <dbReference type="ARBA" id="ARBA00004272"/>
    </source>
</evidence>